<keyword evidence="5 6" id="KW-0472">Membrane</keyword>
<feature type="transmembrane region" description="Helical" evidence="6">
    <location>
        <begin position="28"/>
        <end position="48"/>
    </location>
</feature>
<feature type="transmembrane region" description="Helical" evidence="6">
    <location>
        <begin position="143"/>
        <end position="163"/>
    </location>
</feature>
<dbReference type="Gene3D" id="1.10.3730.20">
    <property type="match status" value="1"/>
</dbReference>
<feature type="transmembrane region" description="Helical" evidence="6">
    <location>
        <begin position="263"/>
        <end position="282"/>
    </location>
</feature>
<protein>
    <submittedName>
        <fullName evidence="8">DMT family transporter</fullName>
    </submittedName>
</protein>
<dbReference type="InterPro" id="IPR051258">
    <property type="entry name" value="Diverse_Substrate_Transporter"/>
</dbReference>
<gene>
    <name evidence="8" type="ORF">DPV87_07090</name>
</gene>
<feature type="transmembrane region" description="Helical" evidence="6">
    <location>
        <begin position="60"/>
        <end position="80"/>
    </location>
</feature>
<reference evidence="8 9" key="1">
    <citation type="submission" date="2018-05" db="EMBL/GenBank/DDBJ databases">
        <title>Draft Genome Sequences for a Diverse set of 7 Haemophilus Species.</title>
        <authorList>
            <person name="Nichols M."/>
            <person name="Topaz N."/>
            <person name="Wang X."/>
            <person name="Wang X."/>
            <person name="Boxrud D."/>
        </authorList>
    </citation>
    <scope>NUCLEOTIDE SEQUENCE [LARGE SCALE GENOMIC DNA]</scope>
    <source>
        <strain evidence="8 9">C2008001710</strain>
    </source>
</reference>
<feature type="transmembrane region" description="Helical" evidence="6">
    <location>
        <begin position="86"/>
        <end position="106"/>
    </location>
</feature>
<feature type="domain" description="EamA" evidence="7">
    <location>
        <begin position="2"/>
        <end position="130"/>
    </location>
</feature>
<organism evidence="8 9">
    <name type="scientific">Haemophilus parainfluenzae</name>
    <dbReference type="NCBI Taxonomy" id="729"/>
    <lineage>
        <taxon>Bacteria</taxon>
        <taxon>Pseudomonadati</taxon>
        <taxon>Pseudomonadota</taxon>
        <taxon>Gammaproteobacteria</taxon>
        <taxon>Pasteurellales</taxon>
        <taxon>Pasteurellaceae</taxon>
        <taxon>Haemophilus</taxon>
    </lineage>
</organism>
<keyword evidence="2" id="KW-1003">Cell membrane</keyword>
<dbReference type="Proteomes" id="UP000253910">
    <property type="component" value="Unassembled WGS sequence"/>
</dbReference>
<evidence type="ECO:0000256" key="6">
    <source>
        <dbReference type="SAM" id="Phobius"/>
    </source>
</evidence>
<sequence length="291" mass="32501">MIYQILALFIWSSSFVAAKYTFTMMDTILMIQARLLMAAIIVMPLFFRRWKGVSKPMRKQLWWLGFFNYTATFLLGFIGLKYTSAASATTMIGLEPLCVIFIGHFFFQDRAKWYHWLCGAFAFLGVAILILGGQGNEGSSEISLLGCSLVVAASIVFACCLRWTKKVVATVSAQAYTSISIVLASITMLPFTLLLTENWDIHFNWLGFFGLIYLGIVCSWFAFWLWNKGLNSVDAKISGILTALEPIFGVFLAVLLLNEEVSLVSALGIIIIVVSALGVSLLPRWLHKEIN</sequence>
<keyword evidence="4 6" id="KW-1133">Transmembrane helix</keyword>
<dbReference type="EMBL" id="QEPW01000011">
    <property type="protein sequence ID" value="RDE90457.1"/>
    <property type="molecule type" value="Genomic_DNA"/>
</dbReference>
<comment type="caution">
    <text evidence="8">The sequence shown here is derived from an EMBL/GenBank/DDBJ whole genome shotgun (WGS) entry which is preliminary data.</text>
</comment>
<feature type="transmembrane region" description="Helical" evidence="6">
    <location>
        <begin position="238"/>
        <end position="257"/>
    </location>
</feature>
<dbReference type="AlphaFoldDB" id="A0A369Z6X5"/>
<dbReference type="InterPro" id="IPR037185">
    <property type="entry name" value="EmrE-like"/>
</dbReference>
<dbReference type="GO" id="GO:0005886">
    <property type="term" value="C:plasma membrane"/>
    <property type="evidence" value="ECO:0007669"/>
    <property type="project" value="UniProtKB-SubCell"/>
</dbReference>
<evidence type="ECO:0000313" key="8">
    <source>
        <dbReference type="EMBL" id="RDE90457.1"/>
    </source>
</evidence>
<accession>A0A369Z6X5</accession>
<dbReference type="SUPFAM" id="SSF103481">
    <property type="entry name" value="Multidrug resistance efflux transporter EmrE"/>
    <property type="match status" value="2"/>
</dbReference>
<feature type="transmembrane region" description="Helical" evidence="6">
    <location>
        <begin position="113"/>
        <end position="131"/>
    </location>
</feature>
<feature type="transmembrane region" description="Helical" evidence="6">
    <location>
        <begin position="175"/>
        <end position="193"/>
    </location>
</feature>
<evidence type="ECO:0000256" key="2">
    <source>
        <dbReference type="ARBA" id="ARBA00022475"/>
    </source>
</evidence>
<evidence type="ECO:0000313" key="9">
    <source>
        <dbReference type="Proteomes" id="UP000253910"/>
    </source>
</evidence>
<proteinExistence type="predicted"/>
<keyword evidence="3 6" id="KW-0812">Transmembrane</keyword>
<evidence type="ECO:0000256" key="1">
    <source>
        <dbReference type="ARBA" id="ARBA00004651"/>
    </source>
</evidence>
<comment type="subcellular location">
    <subcellularLocation>
        <location evidence="1">Cell membrane</location>
        <topology evidence="1">Multi-pass membrane protein</topology>
    </subcellularLocation>
</comment>
<evidence type="ECO:0000256" key="4">
    <source>
        <dbReference type="ARBA" id="ARBA00022989"/>
    </source>
</evidence>
<dbReference type="PANTHER" id="PTHR42920">
    <property type="entry name" value="OS03G0707200 PROTEIN-RELATED"/>
    <property type="match status" value="1"/>
</dbReference>
<name>A0A369Z6X5_HAEPA</name>
<dbReference type="InterPro" id="IPR000620">
    <property type="entry name" value="EamA_dom"/>
</dbReference>
<evidence type="ECO:0000259" key="7">
    <source>
        <dbReference type="Pfam" id="PF00892"/>
    </source>
</evidence>
<dbReference type="PANTHER" id="PTHR42920:SF24">
    <property type="entry name" value="AROMATIC AMINO ACID EXPORTER YDDG"/>
    <property type="match status" value="1"/>
</dbReference>
<dbReference type="RefSeq" id="WP_111315654.1">
    <property type="nucleotide sequence ID" value="NZ_QEPW01000011.1"/>
</dbReference>
<evidence type="ECO:0000256" key="5">
    <source>
        <dbReference type="ARBA" id="ARBA00023136"/>
    </source>
</evidence>
<feature type="domain" description="EamA" evidence="7">
    <location>
        <begin position="145"/>
        <end position="280"/>
    </location>
</feature>
<evidence type="ECO:0000256" key="3">
    <source>
        <dbReference type="ARBA" id="ARBA00022692"/>
    </source>
</evidence>
<feature type="transmembrane region" description="Helical" evidence="6">
    <location>
        <begin position="205"/>
        <end position="226"/>
    </location>
</feature>
<dbReference type="Pfam" id="PF00892">
    <property type="entry name" value="EamA"/>
    <property type="match status" value="2"/>
</dbReference>